<accession>A0A3P7P2W3</accession>
<protein>
    <submittedName>
        <fullName evidence="2">Uncharacterized protein</fullName>
    </submittedName>
</protein>
<keyword evidence="3" id="KW-1185">Reference proteome</keyword>
<gene>
    <name evidence="2" type="ORF">DILT_LOCUS19004</name>
</gene>
<dbReference type="Proteomes" id="UP000281553">
    <property type="component" value="Unassembled WGS sequence"/>
</dbReference>
<name>A0A3P7P2W3_DIBLA</name>
<sequence length="110" mass="12298">MSYVTQLALMNAKWDATQTNLSAAPISMPPARTECPVPSPMTSMEEFDAFEERLLDTKYWHSRRYEFSLFYLVSKRRSSKASNSAGGTGHSVWTGGIEIGSSRPHSPLRP</sequence>
<dbReference type="OrthoDB" id="6267504at2759"/>
<organism evidence="2 3">
    <name type="scientific">Dibothriocephalus latus</name>
    <name type="common">Fish tapeworm</name>
    <name type="synonym">Diphyllobothrium latum</name>
    <dbReference type="NCBI Taxonomy" id="60516"/>
    <lineage>
        <taxon>Eukaryota</taxon>
        <taxon>Metazoa</taxon>
        <taxon>Spiralia</taxon>
        <taxon>Lophotrochozoa</taxon>
        <taxon>Platyhelminthes</taxon>
        <taxon>Cestoda</taxon>
        <taxon>Eucestoda</taxon>
        <taxon>Diphyllobothriidea</taxon>
        <taxon>Diphyllobothriidae</taxon>
        <taxon>Dibothriocephalus</taxon>
    </lineage>
</organism>
<dbReference type="EMBL" id="UYRU01106823">
    <property type="protein sequence ID" value="VDN43128.1"/>
    <property type="molecule type" value="Genomic_DNA"/>
</dbReference>
<evidence type="ECO:0000256" key="1">
    <source>
        <dbReference type="SAM" id="MobiDB-lite"/>
    </source>
</evidence>
<evidence type="ECO:0000313" key="2">
    <source>
        <dbReference type="EMBL" id="VDN43128.1"/>
    </source>
</evidence>
<reference evidence="2 3" key="1">
    <citation type="submission" date="2018-11" db="EMBL/GenBank/DDBJ databases">
        <authorList>
            <consortium name="Pathogen Informatics"/>
        </authorList>
    </citation>
    <scope>NUCLEOTIDE SEQUENCE [LARGE SCALE GENOMIC DNA]</scope>
</reference>
<dbReference type="AlphaFoldDB" id="A0A3P7P2W3"/>
<evidence type="ECO:0000313" key="3">
    <source>
        <dbReference type="Proteomes" id="UP000281553"/>
    </source>
</evidence>
<feature type="region of interest" description="Disordered" evidence="1">
    <location>
        <begin position="79"/>
        <end position="110"/>
    </location>
</feature>
<proteinExistence type="predicted"/>